<proteinExistence type="predicted"/>
<feature type="compositionally biased region" description="Acidic residues" evidence="1">
    <location>
        <begin position="113"/>
        <end position="134"/>
    </location>
</feature>
<name>A0A183EVB7_9BILA</name>
<protein>
    <submittedName>
        <fullName evidence="2">SNF7 family protein</fullName>
    </submittedName>
</protein>
<evidence type="ECO:0000313" key="2">
    <source>
        <dbReference type="WBParaSite" id="GPUH_0002493801-mRNA-1"/>
    </source>
</evidence>
<dbReference type="WBParaSite" id="GPUH_0002493801-mRNA-1">
    <property type="protein sequence ID" value="GPUH_0002493801-mRNA-1"/>
    <property type="gene ID" value="GPUH_0002493801"/>
</dbReference>
<organism evidence="2">
    <name type="scientific">Gongylonema pulchrum</name>
    <dbReference type="NCBI Taxonomy" id="637853"/>
    <lineage>
        <taxon>Eukaryota</taxon>
        <taxon>Metazoa</taxon>
        <taxon>Ecdysozoa</taxon>
        <taxon>Nematoda</taxon>
        <taxon>Chromadorea</taxon>
        <taxon>Rhabditida</taxon>
        <taxon>Spirurina</taxon>
        <taxon>Spiruromorpha</taxon>
        <taxon>Spiruroidea</taxon>
        <taxon>Gongylonematidae</taxon>
        <taxon>Gongylonema</taxon>
    </lineage>
</organism>
<evidence type="ECO:0000256" key="1">
    <source>
        <dbReference type="SAM" id="MobiDB-lite"/>
    </source>
</evidence>
<reference evidence="2" key="1">
    <citation type="submission" date="2016-06" db="UniProtKB">
        <authorList>
            <consortium name="WormBaseParasite"/>
        </authorList>
    </citation>
    <scope>IDENTIFICATION</scope>
</reference>
<sequence>LRFYIDEIESLRCTLMESHATNEQIRQQMNRWKAIATSSHRVQLDLDMFNGTVANSDLERALVPNSTSSLIQEAKADIERLPDEETANEGMDVMSSNALKTKIMEENFGVDADYADEFRDDEDGDEQIENEAETGDPFRSGRSQVA</sequence>
<accession>A0A183EVB7</accession>
<dbReference type="AlphaFoldDB" id="A0A183EVB7"/>
<feature type="region of interest" description="Disordered" evidence="1">
    <location>
        <begin position="113"/>
        <end position="146"/>
    </location>
</feature>